<gene>
    <name evidence="2" type="ORF">KFL_003780020</name>
</gene>
<evidence type="ECO:0000313" key="3">
    <source>
        <dbReference type="Proteomes" id="UP000054558"/>
    </source>
</evidence>
<proteinExistence type="predicted"/>
<evidence type="ECO:0000313" key="2">
    <source>
        <dbReference type="EMBL" id="GAQ87796.1"/>
    </source>
</evidence>
<reference evidence="2 3" key="1">
    <citation type="journal article" date="2014" name="Nat. Commun.">
        <title>Klebsormidium flaccidum genome reveals primary factors for plant terrestrial adaptation.</title>
        <authorList>
            <person name="Hori K."/>
            <person name="Maruyama F."/>
            <person name="Fujisawa T."/>
            <person name="Togashi T."/>
            <person name="Yamamoto N."/>
            <person name="Seo M."/>
            <person name="Sato S."/>
            <person name="Yamada T."/>
            <person name="Mori H."/>
            <person name="Tajima N."/>
            <person name="Moriyama T."/>
            <person name="Ikeuchi M."/>
            <person name="Watanabe M."/>
            <person name="Wada H."/>
            <person name="Kobayashi K."/>
            <person name="Saito M."/>
            <person name="Masuda T."/>
            <person name="Sasaki-Sekimoto Y."/>
            <person name="Mashiguchi K."/>
            <person name="Awai K."/>
            <person name="Shimojima M."/>
            <person name="Masuda S."/>
            <person name="Iwai M."/>
            <person name="Nobusawa T."/>
            <person name="Narise T."/>
            <person name="Kondo S."/>
            <person name="Saito H."/>
            <person name="Sato R."/>
            <person name="Murakawa M."/>
            <person name="Ihara Y."/>
            <person name="Oshima-Yamada Y."/>
            <person name="Ohtaka K."/>
            <person name="Satoh M."/>
            <person name="Sonobe K."/>
            <person name="Ishii M."/>
            <person name="Ohtani R."/>
            <person name="Kanamori-Sato M."/>
            <person name="Honoki R."/>
            <person name="Miyazaki D."/>
            <person name="Mochizuki H."/>
            <person name="Umetsu J."/>
            <person name="Higashi K."/>
            <person name="Shibata D."/>
            <person name="Kamiya Y."/>
            <person name="Sato N."/>
            <person name="Nakamura Y."/>
            <person name="Tabata S."/>
            <person name="Ida S."/>
            <person name="Kurokawa K."/>
            <person name="Ohta H."/>
        </authorList>
    </citation>
    <scope>NUCLEOTIDE SEQUENCE [LARGE SCALE GENOMIC DNA]</scope>
    <source>
        <strain evidence="2 3">NIES-2285</strain>
    </source>
</reference>
<accession>A0A1Y1IGA4</accession>
<sequence length="98" mass="11121">MSGKEQAKSVKRHPSETFTEFENFLKRIAPPKPRSSMTGLEKSQEFWMTASKPFRHPVGWVVLWVAADALLAKHHKTDSASVFGGSAPHQRKQSWEMV</sequence>
<dbReference type="AlphaFoldDB" id="A0A1Y1IGA4"/>
<keyword evidence="3" id="KW-1185">Reference proteome</keyword>
<dbReference type="OrthoDB" id="10265862at2759"/>
<evidence type="ECO:0000256" key="1">
    <source>
        <dbReference type="SAM" id="MobiDB-lite"/>
    </source>
</evidence>
<name>A0A1Y1IGA4_KLENI</name>
<dbReference type="Proteomes" id="UP000054558">
    <property type="component" value="Unassembled WGS sequence"/>
</dbReference>
<organism evidence="2 3">
    <name type="scientific">Klebsormidium nitens</name>
    <name type="common">Green alga</name>
    <name type="synonym">Ulothrix nitens</name>
    <dbReference type="NCBI Taxonomy" id="105231"/>
    <lineage>
        <taxon>Eukaryota</taxon>
        <taxon>Viridiplantae</taxon>
        <taxon>Streptophyta</taxon>
        <taxon>Klebsormidiophyceae</taxon>
        <taxon>Klebsormidiales</taxon>
        <taxon>Klebsormidiaceae</taxon>
        <taxon>Klebsormidium</taxon>
    </lineage>
</organism>
<feature type="region of interest" description="Disordered" evidence="1">
    <location>
        <begin position="77"/>
        <end position="98"/>
    </location>
</feature>
<protein>
    <submittedName>
        <fullName evidence="2">Uncharacterized protein</fullName>
    </submittedName>
</protein>
<dbReference type="EMBL" id="DF237327">
    <property type="protein sequence ID" value="GAQ87796.1"/>
    <property type="molecule type" value="Genomic_DNA"/>
</dbReference>